<reference evidence="3 4" key="1">
    <citation type="submission" date="2014-09" db="EMBL/GenBank/DDBJ databases">
        <title>Butyrate-producing bacteria isolated from human gut.</title>
        <authorList>
            <person name="Zhang Q."/>
            <person name="Zhao L."/>
        </authorList>
    </citation>
    <scope>NUCLEOTIDE SEQUENCE [LARGE SCALE GENOMIC DNA]</scope>
    <source>
        <strain evidence="3 4">21</strain>
    </source>
</reference>
<evidence type="ECO:0000256" key="1">
    <source>
        <dbReference type="SAM" id="MobiDB-lite"/>
    </source>
</evidence>
<keyword evidence="2" id="KW-1133">Transmembrane helix</keyword>
<keyword evidence="4" id="KW-1185">Reference proteome</keyword>
<evidence type="ECO:0000256" key="2">
    <source>
        <dbReference type="SAM" id="Phobius"/>
    </source>
</evidence>
<feature type="transmembrane region" description="Helical" evidence="2">
    <location>
        <begin position="12"/>
        <end position="29"/>
    </location>
</feature>
<dbReference type="AlphaFoldDB" id="A0A2V1JUW6"/>
<dbReference type="RefSeq" id="WP_109214370.1">
    <property type="nucleotide sequence ID" value="NZ_JAQDGV010000031.1"/>
</dbReference>
<dbReference type="Pfam" id="PF18960">
    <property type="entry name" value="DUF5702"/>
    <property type="match status" value="1"/>
</dbReference>
<evidence type="ECO:0000313" key="4">
    <source>
        <dbReference type="Proteomes" id="UP000245288"/>
    </source>
</evidence>
<dbReference type="InterPro" id="IPR043756">
    <property type="entry name" value="DUF5702"/>
</dbReference>
<proteinExistence type="predicted"/>
<organism evidence="3 4">
    <name type="scientific">Eubacterium ramulus</name>
    <dbReference type="NCBI Taxonomy" id="39490"/>
    <lineage>
        <taxon>Bacteria</taxon>
        <taxon>Bacillati</taxon>
        <taxon>Bacillota</taxon>
        <taxon>Clostridia</taxon>
        <taxon>Eubacteriales</taxon>
        <taxon>Eubacteriaceae</taxon>
        <taxon>Eubacterium</taxon>
    </lineage>
</organism>
<sequence length="522" mass="58626">MKQRFCSGSVSIFYVLILVGLISVLFAFLEAARVSALKTNVHLLTGQAEDAVYASYQPELWEQYHLLFWEESGEGNTGTFPEVCNLQKDAVEQNWESQQFGHNFFFLQAHCSKVEVEQYQLATDDNGAGYYQQAANWMRQNVAEDVLKTVLQSVTESKTDGLEQRGELQEQEVFQALEQMDQSGKTAQTRELPEETGNQEQTRVLAEAQEIKEAEVDAGKTGENSRVELANRSDLQNPLEWMKAVKKNGVLALVMPEQNVSNKELGQTEGVNHTHSAKGSWQQEKTASVTDRLLFGLYCRAHFSDATQERGDRALDYEMEYLIGGKNADQENLKAVVNRLLLMREGANLLYLETDSTKSQEAMSVALALTSVVANPELAEPVKHAILAAWAYAESISDVRILLNGGKVSLVKNDTQWHTDLKHLGDALNTSEKNTEQEGLSYDGYLQLLLWTTSEEKIRQRSMNLIEQNTGVCMNQMAGKIKCSVEYEAQPLFWNLVQLGNNEIGSYHFAEDSEVCYAESKK</sequence>
<feature type="region of interest" description="Disordered" evidence="1">
    <location>
        <begin position="181"/>
        <end position="200"/>
    </location>
</feature>
<protein>
    <submittedName>
        <fullName evidence="3">Uncharacterized protein</fullName>
    </submittedName>
</protein>
<dbReference type="Proteomes" id="UP000245288">
    <property type="component" value="Unassembled WGS sequence"/>
</dbReference>
<comment type="caution">
    <text evidence="3">The sequence shown here is derived from an EMBL/GenBank/DDBJ whole genome shotgun (WGS) entry which is preliminary data.</text>
</comment>
<evidence type="ECO:0000313" key="3">
    <source>
        <dbReference type="EMBL" id="PWE88016.1"/>
    </source>
</evidence>
<name>A0A2V1JUW6_EUBRA</name>
<gene>
    <name evidence="3" type="ORF">LG34_00545</name>
</gene>
<accession>A0A2V1JUW6</accession>
<keyword evidence="2" id="KW-0812">Transmembrane</keyword>
<dbReference type="EMBL" id="JRFU01000007">
    <property type="protein sequence ID" value="PWE88016.1"/>
    <property type="molecule type" value="Genomic_DNA"/>
</dbReference>
<keyword evidence="2" id="KW-0472">Membrane</keyword>
<dbReference type="OrthoDB" id="5135382at2"/>